<name>A0ABN2Z789_9ACTN</name>
<dbReference type="InterPro" id="IPR029058">
    <property type="entry name" value="AB_hydrolase_fold"/>
</dbReference>
<dbReference type="SUPFAM" id="SSF53474">
    <property type="entry name" value="alpha/beta-Hydrolases"/>
    <property type="match status" value="1"/>
</dbReference>
<evidence type="ECO:0000256" key="1">
    <source>
        <dbReference type="SAM" id="MobiDB-lite"/>
    </source>
</evidence>
<dbReference type="Proteomes" id="UP001501020">
    <property type="component" value="Unassembled WGS sequence"/>
</dbReference>
<gene>
    <name evidence="3" type="ORF">GCM10009727_33400</name>
</gene>
<dbReference type="InterPro" id="IPR000073">
    <property type="entry name" value="AB_hydrolase_1"/>
</dbReference>
<feature type="domain" description="AB hydrolase-1" evidence="2">
    <location>
        <begin position="43"/>
        <end position="282"/>
    </location>
</feature>
<feature type="compositionally biased region" description="Low complexity" evidence="1">
    <location>
        <begin position="60"/>
        <end position="80"/>
    </location>
</feature>
<keyword evidence="4" id="KW-1185">Reference proteome</keyword>
<feature type="region of interest" description="Disordered" evidence="1">
    <location>
        <begin position="60"/>
        <end position="83"/>
    </location>
</feature>
<dbReference type="Pfam" id="PF00561">
    <property type="entry name" value="Abhydrolase_1"/>
    <property type="match status" value="1"/>
</dbReference>
<accession>A0ABN2Z789</accession>
<dbReference type="EMBL" id="BAAAMR010000025">
    <property type="protein sequence ID" value="GAA2137908.1"/>
    <property type="molecule type" value="Genomic_DNA"/>
</dbReference>
<proteinExistence type="predicted"/>
<comment type="caution">
    <text evidence="3">The sequence shown here is derived from an EMBL/GenBank/DDBJ whole genome shotgun (WGS) entry which is preliminary data.</text>
</comment>
<dbReference type="PANTHER" id="PTHR43433">
    <property type="entry name" value="HYDROLASE, ALPHA/BETA FOLD FAMILY PROTEIN"/>
    <property type="match status" value="1"/>
</dbReference>
<dbReference type="InterPro" id="IPR050471">
    <property type="entry name" value="AB_hydrolase"/>
</dbReference>
<dbReference type="Gene3D" id="3.40.50.1820">
    <property type="entry name" value="alpha/beta hydrolase"/>
    <property type="match status" value="1"/>
</dbReference>
<evidence type="ECO:0000313" key="4">
    <source>
        <dbReference type="Proteomes" id="UP001501020"/>
    </source>
</evidence>
<reference evidence="3 4" key="1">
    <citation type="journal article" date="2019" name="Int. J. Syst. Evol. Microbiol.">
        <title>The Global Catalogue of Microorganisms (GCM) 10K type strain sequencing project: providing services to taxonomists for standard genome sequencing and annotation.</title>
        <authorList>
            <consortium name="The Broad Institute Genomics Platform"/>
            <consortium name="The Broad Institute Genome Sequencing Center for Infectious Disease"/>
            <person name="Wu L."/>
            <person name="Ma J."/>
        </authorList>
    </citation>
    <scope>NUCLEOTIDE SEQUENCE [LARGE SCALE GENOMIC DNA]</scope>
    <source>
        <strain evidence="3 4">JCM 13850</strain>
    </source>
</reference>
<evidence type="ECO:0000313" key="3">
    <source>
        <dbReference type="EMBL" id="GAA2137908.1"/>
    </source>
</evidence>
<sequence>MESFIKVNGVSLCVETFGEPGDAPVLLVGNTMLTWPDDLCGRLAALRRFVVRYDLRGTGRSASTGPSAGAAGEPGARSAAGSGGEEWTLRDLVSDAAQVLDAHGLAAAHVVGFGPGGWIAQLLALDHPERVATLTLIATRPTAPGPNDPDLPEHAPELMARFRDRPAVDWTDRVSIVGFMVENARHMAGARFDEAEARANIERIHDRTEVFGDPGEAHRADQMGTLFAALDCAPRWRERLGSIAAPTLVVHGEDDPFFPLGNGRALAAEIPRAELLVLPGTGSEIPRRTWDVLIPALLRHTS</sequence>
<dbReference type="PANTHER" id="PTHR43433:SF5">
    <property type="entry name" value="AB HYDROLASE-1 DOMAIN-CONTAINING PROTEIN"/>
    <property type="match status" value="1"/>
</dbReference>
<organism evidence="3 4">
    <name type="scientific">Actinomadura napierensis</name>
    <dbReference type="NCBI Taxonomy" id="267854"/>
    <lineage>
        <taxon>Bacteria</taxon>
        <taxon>Bacillati</taxon>
        <taxon>Actinomycetota</taxon>
        <taxon>Actinomycetes</taxon>
        <taxon>Streptosporangiales</taxon>
        <taxon>Thermomonosporaceae</taxon>
        <taxon>Actinomadura</taxon>
    </lineage>
</organism>
<dbReference type="RefSeq" id="WP_344267464.1">
    <property type="nucleotide sequence ID" value="NZ_BAAAMR010000025.1"/>
</dbReference>
<evidence type="ECO:0000259" key="2">
    <source>
        <dbReference type="Pfam" id="PF00561"/>
    </source>
</evidence>
<protein>
    <recommendedName>
        <fullName evidence="2">AB hydrolase-1 domain-containing protein</fullName>
    </recommendedName>
</protein>